<dbReference type="EMBL" id="JAJHVV010000002">
    <property type="protein sequence ID" value="MCK6262473.1"/>
    <property type="molecule type" value="Genomic_DNA"/>
</dbReference>
<feature type="signal peptide" evidence="3">
    <location>
        <begin position="1"/>
        <end position="25"/>
    </location>
</feature>
<dbReference type="Pfam" id="PF13416">
    <property type="entry name" value="SBP_bac_8"/>
    <property type="match status" value="1"/>
</dbReference>
<evidence type="ECO:0000256" key="3">
    <source>
        <dbReference type="SAM" id="SignalP"/>
    </source>
</evidence>
<evidence type="ECO:0000256" key="1">
    <source>
        <dbReference type="ARBA" id="ARBA00004418"/>
    </source>
</evidence>
<dbReference type="Gene3D" id="3.40.190.10">
    <property type="entry name" value="Periplasmic binding protein-like II"/>
    <property type="match status" value="1"/>
</dbReference>
<dbReference type="AlphaFoldDB" id="A0A9X1XIF6"/>
<proteinExistence type="inferred from homology"/>
<dbReference type="InterPro" id="IPR006059">
    <property type="entry name" value="SBP"/>
</dbReference>
<dbReference type="GO" id="GO:0042597">
    <property type="term" value="C:periplasmic space"/>
    <property type="evidence" value="ECO:0007669"/>
    <property type="project" value="UniProtKB-SubCell"/>
</dbReference>
<gene>
    <name evidence="4" type="ORF">KP803_04220</name>
</gene>
<sequence length="419" mass="46641">MKKTMTKGLLASAIGMSLFSQALLAEEVTVWAWDPNFNVAIMEEAAARYTQENPDVTFNILDFSKGEVEQKLQTMLASGVTSALPDIVLVEDYNAQKYLQSFPGSFAPMTDKVDYSSFAPYKVSVMSYKGDVYGMPFDTGVTGMYYRTDILEKAGFSAEDMQNITWERYLEIGKQVKEKTGVAMLGTNPDDLAMVRIMMQSGGEWYFNEDGSLNITENESLKEALEVFRQLMSDDISRPAVGWSEWVGTVNRGQVATITTGVWITPSVKASDDQNGKWSIAPTPRLSKEGSVNASNLGGSSWYVLGSSKVTDTAIDFLNDVYAKDVNFYETILKERGAVGSYLPSAKSEAYQYTSDFFDGQQIYTDFAGWLVDIPQVNYGIYTYEVDAAISSQMPALMQGMPVEAMLERVQQQLEYQLR</sequence>
<evidence type="ECO:0000313" key="4">
    <source>
        <dbReference type="EMBL" id="MCK6262473.1"/>
    </source>
</evidence>
<comment type="similarity">
    <text evidence="2">Belongs to the bacterial solute-binding protein 1 family.</text>
</comment>
<dbReference type="PANTHER" id="PTHR43649">
    <property type="entry name" value="ARABINOSE-BINDING PROTEIN-RELATED"/>
    <property type="match status" value="1"/>
</dbReference>
<name>A0A9X1XIF6_9VIBR</name>
<comment type="subcellular location">
    <subcellularLocation>
        <location evidence="1">Periplasm</location>
    </subcellularLocation>
</comment>
<evidence type="ECO:0000256" key="2">
    <source>
        <dbReference type="ARBA" id="ARBA00008520"/>
    </source>
</evidence>
<dbReference type="SUPFAM" id="SSF53850">
    <property type="entry name" value="Periplasmic binding protein-like II"/>
    <property type="match status" value="1"/>
</dbReference>
<protein>
    <submittedName>
        <fullName evidence="4">Extracellular solute-binding protein</fullName>
    </submittedName>
</protein>
<dbReference type="RefSeq" id="WP_248007584.1">
    <property type="nucleotide sequence ID" value="NZ_JAJHVV010000002.1"/>
</dbReference>
<evidence type="ECO:0000313" key="5">
    <source>
        <dbReference type="Proteomes" id="UP001139559"/>
    </source>
</evidence>
<comment type="caution">
    <text evidence="4">The sequence shown here is derived from an EMBL/GenBank/DDBJ whole genome shotgun (WGS) entry which is preliminary data.</text>
</comment>
<organism evidence="4 5">
    <name type="scientific">Vibrio amylolyticus</name>
    <dbReference type="NCBI Taxonomy" id="2847292"/>
    <lineage>
        <taxon>Bacteria</taxon>
        <taxon>Pseudomonadati</taxon>
        <taxon>Pseudomonadota</taxon>
        <taxon>Gammaproteobacteria</taxon>
        <taxon>Vibrionales</taxon>
        <taxon>Vibrionaceae</taxon>
        <taxon>Vibrio</taxon>
    </lineage>
</organism>
<feature type="chain" id="PRO_5040832947" evidence="3">
    <location>
        <begin position="26"/>
        <end position="419"/>
    </location>
</feature>
<keyword evidence="5" id="KW-1185">Reference proteome</keyword>
<keyword evidence="3" id="KW-0732">Signal</keyword>
<dbReference type="InterPro" id="IPR050490">
    <property type="entry name" value="Bact_solute-bd_prot1"/>
</dbReference>
<dbReference type="Proteomes" id="UP001139559">
    <property type="component" value="Unassembled WGS sequence"/>
</dbReference>
<accession>A0A9X1XIF6</accession>
<dbReference type="PANTHER" id="PTHR43649:SF32">
    <property type="entry name" value="SUGAR BINDING SECRETED PROTEIN"/>
    <property type="match status" value="1"/>
</dbReference>
<reference evidence="4" key="1">
    <citation type="submission" date="2021-11" db="EMBL/GenBank/DDBJ databases">
        <title>Vibrio ZSDE26 sp. nov. and Vibrio ZSDZ34 sp. nov., isolated from coastal seawater in Qingdao.</title>
        <authorList>
            <person name="Zhang P."/>
        </authorList>
    </citation>
    <scope>NUCLEOTIDE SEQUENCE</scope>
    <source>
        <strain evidence="4">ZSDE26</strain>
    </source>
</reference>